<dbReference type="Pfam" id="PF10726">
    <property type="entry name" value="DUF2518"/>
    <property type="match status" value="1"/>
</dbReference>
<dbReference type="Proteomes" id="UP000503178">
    <property type="component" value="Chromatophore Pltd"/>
</dbReference>
<reference evidence="2" key="1">
    <citation type="journal article" date="2017" name="Protist">
        <title>Diversity of the Photosynthetic Paulinella Species, with the Description of Paulinella micropora sp. nov. and the Chromatophore Genome Sequence for strain KR01.</title>
        <authorList>
            <person name="Lhee D."/>
            <person name="Yang E.C."/>
            <person name="Kim J.I."/>
            <person name="Nakayama T."/>
            <person name="Zuccarello G."/>
            <person name="Andersen R.A."/>
            <person name="Yoon H.S."/>
        </authorList>
    </citation>
    <scope>NUCLEOTIDE SEQUENCE</scope>
    <source>
        <strain evidence="3">FK01</strain>
        <strain evidence="2">KR01</strain>
    </source>
</reference>
<evidence type="ECO:0000313" key="3">
    <source>
        <dbReference type="EMBL" id="AQX45381.1"/>
    </source>
</evidence>
<evidence type="ECO:0000256" key="1">
    <source>
        <dbReference type="SAM" id="Phobius"/>
    </source>
</evidence>
<evidence type="ECO:0000313" key="5">
    <source>
        <dbReference type="Proteomes" id="UP000503178"/>
    </source>
</evidence>
<gene>
    <name evidence="4" type="primary">MYN1_Chr_777</name>
    <name evidence="2" type="ORF">PCKR_854</name>
    <name evidence="3" type="ORF">PFK_854</name>
    <name evidence="4" type="ORF">PMYN1_Chma796</name>
</gene>
<keyword evidence="1" id="KW-0472">Membrane</keyword>
<dbReference type="AlphaFoldDB" id="A0A1L5YD72"/>
<feature type="transmembrane region" description="Helical" evidence="1">
    <location>
        <begin position="38"/>
        <end position="57"/>
    </location>
</feature>
<protein>
    <submittedName>
        <fullName evidence="2">Uncharacterized protein</fullName>
    </submittedName>
</protein>
<geneLocation type="plastid" evidence="2"/>
<dbReference type="EMBL" id="KX897545">
    <property type="protein sequence ID" value="APP88614.1"/>
    <property type="molecule type" value="Genomic_DNA"/>
</dbReference>
<evidence type="ECO:0000313" key="4">
    <source>
        <dbReference type="EMBL" id="BBL86601.1"/>
    </source>
</evidence>
<reference evidence="4 5" key="2">
    <citation type="submission" date="2019-06" db="EMBL/GenBank/DDBJ databases">
        <title>A hidden player of endosymbiotic evolution: DNA virus triggered massive gene transfer.</title>
        <authorList>
            <person name="Matsuo M."/>
            <person name="Katahata A."/>
            <person name="Tachikawa M."/>
            <person name="Minakuchi Y."/>
            <person name="Noguchi H."/>
            <person name="Toyoda A."/>
            <person name="Fujiyama A."/>
            <person name="Suzuki Y."/>
            <person name="Satoh S."/>
            <person name="Nakayama T."/>
            <person name="Kamikawa R."/>
            <person name="Nomura M."/>
            <person name="Inagaki Y."/>
            <person name="Ishida K."/>
            <person name="Obokata J."/>
        </authorList>
    </citation>
    <scope>NUCLEOTIDE SEQUENCE [LARGE SCALE GENOMIC DNA]</scope>
    <source>
        <strain evidence="4 5">MYN1</strain>
    </source>
</reference>
<dbReference type="EMBL" id="KY124271">
    <property type="protein sequence ID" value="AQX45381.1"/>
    <property type="molecule type" value="Genomic_DNA"/>
</dbReference>
<feature type="transmembrane region" description="Helical" evidence="1">
    <location>
        <begin position="12"/>
        <end position="31"/>
    </location>
</feature>
<name>A0A1L5YD72_9EUKA</name>
<accession>A0A1L5YD72</accession>
<keyword evidence="5" id="KW-1185">Reference proteome</keyword>
<keyword evidence="1" id="KW-0812">Transmembrane</keyword>
<sequence length="155" mass="16959">MELNDLVLTTGNWLAIASVIFLSLTIVAFVIRWGIRFRLVGITSFTILLAFSCWAFGISYTPRIRLEGAVSVPMVFDNGGNLVVATLQDNLPSTEVIPTIRQLALNIKGSGRNSPNGLVHVRLRSIEHIGQGLDKPTVLAEAIRNLETGEIFLQS</sequence>
<dbReference type="InterPro" id="IPR019664">
    <property type="entry name" value="Uncharacterised_Ycf51"/>
</dbReference>
<organism evidence="2">
    <name type="scientific">Paulinella micropora</name>
    <dbReference type="NCBI Taxonomy" id="1928728"/>
    <lineage>
        <taxon>Eukaryota</taxon>
        <taxon>Sar</taxon>
        <taxon>Rhizaria</taxon>
        <taxon>Cercozoa</taxon>
        <taxon>Imbricatea</taxon>
        <taxon>Silicofilosea</taxon>
        <taxon>Euglyphida</taxon>
        <taxon>Paulinellidae</taxon>
        <taxon>Paulinella</taxon>
    </lineage>
</organism>
<keyword evidence="1" id="KW-1133">Transmembrane helix</keyword>
<dbReference type="EMBL" id="LC490351">
    <property type="protein sequence ID" value="BBL86601.1"/>
    <property type="molecule type" value="Genomic_DNA"/>
</dbReference>
<keyword evidence="2" id="KW-0934">Plastid</keyword>
<evidence type="ECO:0000313" key="2">
    <source>
        <dbReference type="EMBL" id="APP88614.1"/>
    </source>
</evidence>
<proteinExistence type="predicted"/>